<sequence>MKTLLLLFITLVLIIGAEANANLGRKVNIGASDEVATTSETRVNEDINKEINTVDEANIDEDDTNPSAGNYGHGGSSTDIYGHRHCPFPIDKPPNLCSKKVNEISRNCLHD</sequence>
<keyword evidence="4" id="KW-1185">Reference proteome</keyword>
<gene>
    <name evidence="3" type="ORF">Acr_00g0062250</name>
</gene>
<evidence type="ECO:0000313" key="3">
    <source>
        <dbReference type="EMBL" id="GFS39316.1"/>
    </source>
</evidence>
<reference evidence="4" key="1">
    <citation type="submission" date="2019-07" db="EMBL/GenBank/DDBJ databases">
        <title>De Novo Assembly of kiwifruit Actinidia rufa.</title>
        <authorList>
            <person name="Sugita-Konishi S."/>
            <person name="Sato K."/>
            <person name="Mori E."/>
            <person name="Abe Y."/>
            <person name="Kisaki G."/>
            <person name="Hamano K."/>
            <person name="Suezawa K."/>
            <person name="Otani M."/>
            <person name="Fukuda T."/>
            <person name="Manabe T."/>
            <person name="Gomi K."/>
            <person name="Tabuchi M."/>
            <person name="Akimitsu K."/>
            <person name="Kataoka I."/>
        </authorList>
    </citation>
    <scope>NUCLEOTIDE SEQUENCE [LARGE SCALE GENOMIC DNA]</scope>
    <source>
        <strain evidence="4">cv. Fuchu</strain>
    </source>
</reference>
<feature type="signal peptide" evidence="2">
    <location>
        <begin position="1"/>
        <end position="19"/>
    </location>
</feature>
<dbReference type="Proteomes" id="UP000585474">
    <property type="component" value="Unassembled WGS sequence"/>
</dbReference>
<feature type="chain" id="PRO_5029650143" evidence="2">
    <location>
        <begin position="20"/>
        <end position="111"/>
    </location>
</feature>
<protein>
    <submittedName>
        <fullName evidence="3">Uncharacterized protein</fullName>
    </submittedName>
</protein>
<keyword evidence="2" id="KW-0732">Signal</keyword>
<evidence type="ECO:0000313" key="4">
    <source>
        <dbReference type="Proteomes" id="UP000585474"/>
    </source>
</evidence>
<dbReference type="EMBL" id="BJWL01000327">
    <property type="protein sequence ID" value="GFS39316.1"/>
    <property type="molecule type" value="Genomic_DNA"/>
</dbReference>
<organism evidence="3 4">
    <name type="scientific">Actinidia rufa</name>
    <dbReference type="NCBI Taxonomy" id="165716"/>
    <lineage>
        <taxon>Eukaryota</taxon>
        <taxon>Viridiplantae</taxon>
        <taxon>Streptophyta</taxon>
        <taxon>Embryophyta</taxon>
        <taxon>Tracheophyta</taxon>
        <taxon>Spermatophyta</taxon>
        <taxon>Magnoliopsida</taxon>
        <taxon>eudicotyledons</taxon>
        <taxon>Gunneridae</taxon>
        <taxon>Pentapetalae</taxon>
        <taxon>asterids</taxon>
        <taxon>Ericales</taxon>
        <taxon>Actinidiaceae</taxon>
        <taxon>Actinidia</taxon>
    </lineage>
</organism>
<accession>A0A7J0DQR6</accession>
<feature type="region of interest" description="Disordered" evidence="1">
    <location>
        <begin position="56"/>
        <end position="76"/>
    </location>
</feature>
<evidence type="ECO:0000256" key="2">
    <source>
        <dbReference type="SAM" id="SignalP"/>
    </source>
</evidence>
<dbReference type="AlphaFoldDB" id="A0A7J0DQR6"/>
<name>A0A7J0DQR6_9ERIC</name>
<comment type="caution">
    <text evidence="3">The sequence shown here is derived from an EMBL/GenBank/DDBJ whole genome shotgun (WGS) entry which is preliminary data.</text>
</comment>
<proteinExistence type="predicted"/>
<evidence type="ECO:0000256" key="1">
    <source>
        <dbReference type="SAM" id="MobiDB-lite"/>
    </source>
</evidence>